<dbReference type="Proteomes" id="UP000596660">
    <property type="component" value="Unplaced"/>
</dbReference>
<dbReference type="EnsemblPlants" id="AUR62037806-RA">
    <property type="protein sequence ID" value="AUR62037806-RA:cds"/>
    <property type="gene ID" value="AUR62037806"/>
</dbReference>
<accession>A0A803MZG6</accession>
<feature type="compositionally biased region" description="Low complexity" evidence="1">
    <location>
        <begin position="59"/>
        <end position="68"/>
    </location>
</feature>
<dbReference type="AlphaFoldDB" id="A0A803MZG6"/>
<name>A0A803MZG6_CHEQI</name>
<sequence length="113" mass="13143">MTKKKSTKLGAIRGSGDEHQTHEPRMAEYERLRMETIKKNLIRMEELGLKEQAKSLIARVRNNRSNQSKNKKKKVSGDDELYRPNQDMEHELDSTDEEFPIPQSNSKEKSNSI</sequence>
<reference evidence="2" key="2">
    <citation type="submission" date="2021-03" db="UniProtKB">
        <authorList>
            <consortium name="EnsemblPlants"/>
        </authorList>
    </citation>
    <scope>IDENTIFICATION</scope>
</reference>
<reference evidence="2" key="1">
    <citation type="journal article" date="2017" name="Nature">
        <title>The genome of Chenopodium quinoa.</title>
        <authorList>
            <person name="Jarvis D.E."/>
            <person name="Ho Y.S."/>
            <person name="Lightfoot D.J."/>
            <person name="Schmoeckel S.M."/>
            <person name="Li B."/>
            <person name="Borm T.J.A."/>
            <person name="Ohyanagi H."/>
            <person name="Mineta K."/>
            <person name="Michell C.T."/>
            <person name="Saber N."/>
            <person name="Kharbatia N.M."/>
            <person name="Rupper R.R."/>
            <person name="Sharp A.R."/>
            <person name="Dally N."/>
            <person name="Boughton B.A."/>
            <person name="Woo Y.H."/>
            <person name="Gao G."/>
            <person name="Schijlen E.G.W.M."/>
            <person name="Guo X."/>
            <person name="Momin A.A."/>
            <person name="Negrao S."/>
            <person name="Al-Babili S."/>
            <person name="Gehring C."/>
            <person name="Roessner U."/>
            <person name="Jung C."/>
            <person name="Murphy K."/>
            <person name="Arold S.T."/>
            <person name="Gojobori T."/>
            <person name="van der Linden C.G."/>
            <person name="van Loo E.N."/>
            <person name="Jellen E.N."/>
            <person name="Maughan P.J."/>
            <person name="Tester M."/>
        </authorList>
    </citation>
    <scope>NUCLEOTIDE SEQUENCE [LARGE SCALE GENOMIC DNA]</scope>
    <source>
        <strain evidence="2">cv. PI 614886</strain>
    </source>
</reference>
<feature type="compositionally biased region" description="Basic and acidic residues" evidence="1">
    <location>
        <begin position="75"/>
        <end position="93"/>
    </location>
</feature>
<evidence type="ECO:0000313" key="2">
    <source>
        <dbReference type="EnsemblPlants" id="AUR62037806-RA:cds"/>
    </source>
</evidence>
<feature type="region of interest" description="Disordered" evidence="1">
    <location>
        <begin position="58"/>
        <end position="113"/>
    </location>
</feature>
<evidence type="ECO:0000256" key="1">
    <source>
        <dbReference type="SAM" id="MobiDB-lite"/>
    </source>
</evidence>
<dbReference type="Gramene" id="AUR62037806-RA">
    <property type="protein sequence ID" value="AUR62037806-RA:cds"/>
    <property type="gene ID" value="AUR62037806"/>
</dbReference>
<dbReference type="SMR" id="A0A803MZG6"/>
<protein>
    <submittedName>
        <fullName evidence="2">Uncharacterized protein</fullName>
    </submittedName>
</protein>
<feature type="compositionally biased region" description="Basic and acidic residues" evidence="1">
    <location>
        <begin position="15"/>
        <end position="29"/>
    </location>
</feature>
<keyword evidence="3" id="KW-1185">Reference proteome</keyword>
<proteinExistence type="predicted"/>
<organism evidence="2 3">
    <name type="scientific">Chenopodium quinoa</name>
    <name type="common">Quinoa</name>
    <dbReference type="NCBI Taxonomy" id="63459"/>
    <lineage>
        <taxon>Eukaryota</taxon>
        <taxon>Viridiplantae</taxon>
        <taxon>Streptophyta</taxon>
        <taxon>Embryophyta</taxon>
        <taxon>Tracheophyta</taxon>
        <taxon>Spermatophyta</taxon>
        <taxon>Magnoliopsida</taxon>
        <taxon>eudicotyledons</taxon>
        <taxon>Gunneridae</taxon>
        <taxon>Pentapetalae</taxon>
        <taxon>Caryophyllales</taxon>
        <taxon>Chenopodiaceae</taxon>
        <taxon>Chenopodioideae</taxon>
        <taxon>Atripliceae</taxon>
        <taxon>Chenopodium</taxon>
    </lineage>
</organism>
<feature type="region of interest" description="Disordered" evidence="1">
    <location>
        <begin position="1"/>
        <end position="29"/>
    </location>
</feature>
<evidence type="ECO:0000313" key="3">
    <source>
        <dbReference type="Proteomes" id="UP000596660"/>
    </source>
</evidence>